<dbReference type="EMBL" id="NQVE01000125">
    <property type="protein sequence ID" value="RAL46043.1"/>
    <property type="molecule type" value="Genomic_DNA"/>
</dbReference>
<accession>A0A328DPW9</accession>
<keyword evidence="2" id="KW-1185">Reference proteome</keyword>
<dbReference type="Proteomes" id="UP000249390">
    <property type="component" value="Unassembled WGS sequence"/>
</dbReference>
<gene>
    <name evidence="1" type="ORF">DM860_006197</name>
</gene>
<evidence type="ECO:0000313" key="2">
    <source>
        <dbReference type="Proteomes" id="UP000249390"/>
    </source>
</evidence>
<comment type="caution">
    <text evidence="1">The sequence shown here is derived from an EMBL/GenBank/DDBJ whole genome shotgun (WGS) entry which is preliminary data.</text>
</comment>
<name>A0A328DPW9_9ASTE</name>
<dbReference type="AlphaFoldDB" id="A0A328DPW9"/>
<sequence>METRKFANMIAKASKLVHTQKNRPWYNGPQVEKFVRASKTCKCKTTPLRLPQHVSWRCQIHRLITSPLRIKHVRPER</sequence>
<protein>
    <submittedName>
        <fullName evidence="1">Uncharacterized protein</fullName>
    </submittedName>
</protein>
<reference evidence="1 2" key="1">
    <citation type="submission" date="2018-06" db="EMBL/GenBank/DDBJ databases">
        <title>The Genome of Cuscuta australis (Dodder) Provides Insight into the Evolution of Plant Parasitism.</title>
        <authorList>
            <person name="Liu H."/>
        </authorList>
    </citation>
    <scope>NUCLEOTIDE SEQUENCE [LARGE SCALE GENOMIC DNA]</scope>
    <source>
        <strain evidence="2">cv. Yunnan</strain>
        <tissue evidence="1">Vines</tissue>
    </source>
</reference>
<proteinExistence type="predicted"/>
<evidence type="ECO:0000313" key="1">
    <source>
        <dbReference type="EMBL" id="RAL46043.1"/>
    </source>
</evidence>
<organism evidence="1 2">
    <name type="scientific">Cuscuta australis</name>
    <dbReference type="NCBI Taxonomy" id="267555"/>
    <lineage>
        <taxon>Eukaryota</taxon>
        <taxon>Viridiplantae</taxon>
        <taxon>Streptophyta</taxon>
        <taxon>Embryophyta</taxon>
        <taxon>Tracheophyta</taxon>
        <taxon>Spermatophyta</taxon>
        <taxon>Magnoliopsida</taxon>
        <taxon>eudicotyledons</taxon>
        <taxon>Gunneridae</taxon>
        <taxon>Pentapetalae</taxon>
        <taxon>asterids</taxon>
        <taxon>lamiids</taxon>
        <taxon>Solanales</taxon>
        <taxon>Convolvulaceae</taxon>
        <taxon>Cuscuteae</taxon>
        <taxon>Cuscuta</taxon>
        <taxon>Cuscuta subgen. Grammica</taxon>
        <taxon>Cuscuta sect. Cleistogrammica</taxon>
    </lineage>
</organism>